<sequence>MIKKAREKSVRLLTVEAGARRTRPNHLSYSQIEGELGRLQAGYRGERALDYYLTFLPHENYLIFHGLRLEDHKNRFFQMDTLLLSSTHGVILDSKNISGELEFDEISHQLKRKSQNGYETFGDPISQVERQKLQLGKWMEQHFGKHIPIAGQVVLTNKNSTLIGVTPALMKKVTFLTNLPNKIKTFNENFQNPILNEKELRKIARTLIKKHVPDSFDFFNFFGVNADQLVKGVICPQCTHAPMVKLKSGWFCESCGCCSKTAHLDALMDYSLLIGKSITNSQAREFLCLPSRSAVGYIFRPMKLQSEGQGKGSVYLLDGINQP</sequence>
<dbReference type="Pfam" id="PF08378">
    <property type="entry name" value="NERD"/>
    <property type="match status" value="1"/>
</dbReference>
<name>A0ABS2NUP6_9BACI</name>
<proteinExistence type="predicted"/>
<feature type="domain" description="NERD" evidence="1">
    <location>
        <begin position="41"/>
        <end position="158"/>
    </location>
</feature>
<evidence type="ECO:0000259" key="1">
    <source>
        <dbReference type="PROSITE" id="PS50965"/>
    </source>
</evidence>
<dbReference type="EMBL" id="JAFBED010000001">
    <property type="protein sequence ID" value="MBM7618375.1"/>
    <property type="molecule type" value="Genomic_DNA"/>
</dbReference>
<reference evidence="2 3" key="1">
    <citation type="submission" date="2021-01" db="EMBL/GenBank/DDBJ databases">
        <title>Genomic Encyclopedia of Type Strains, Phase IV (KMG-IV): sequencing the most valuable type-strain genomes for metagenomic binning, comparative biology and taxonomic classification.</title>
        <authorList>
            <person name="Goeker M."/>
        </authorList>
    </citation>
    <scope>NUCLEOTIDE SEQUENCE [LARGE SCALE GENOMIC DNA]</scope>
    <source>
        <strain evidence="2 3">DSM 25879</strain>
    </source>
</reference>
<organism evidence="2 3">
    <name type="scientific">Sutcliffiella tianshenii</name>
    <dbReference type="NCBI Taxonomy" id="1463404"/>
    <lineage>
        <taxon>Bacteria</taxon>
        <taxon>Bacillati</taxon>
        <taxon>Bacillota</taxon>
        <taxon>Bacilli</taxon>
        <taxon>Bacillales</taxon>
        <taxon>Bacillaceae</taxon>
        <taxon>Sutcliffiella</taxon>
    </lineage>
</organism>
<keyword evidence="3" id="KW-1185">Reference proteome</keyword>
<dbReference type="Proteomes" id="UP000737402">
    <property type="component" value="Unassembled WGS sequence"/>
</dbReference>
<evidence type="ECO:0000313" key="3">
    <source>
        <dbReference type="Proteomes" id="UP000737402"/>
    </source>
</evidence>
<dbReference type="PROSITE" id="PS50965">
    <property type="entry name" value="NERD"/>
    <property type="match status" value="1"/>
</dbReference>
<dbReference type="RefSeq" id="WP_204412611.1">
    <property type="nucleotide sequence ID" value="NZ_JAFBED010000001.1"/>
</dbReference>
<gene>
    <name evidence="2" type="ORF">JOC95_000217</name>
</gene>
<dbReference type="InterPro" id="IPR011528">
    <property type="entry name" value="NERD"/>
</dbReference>
<comment type="caution">
    <text evidence="2">The sequence shown here is derived from an EMBL/GenBank/DDBJ whole genome shotgun (WGS) entry which is preliminary data.</text>
</comment>
<evidence type="ECO:0000313" key="2">
    <source>
        <dbReference type="EMBL" id="MBM7618375.1"/>
    </source>
</evidence>
<protein>
    <recommendedName>
        <fullName evidence="1">NERD domain-containing protein</fullName>
    </recommendedName>
</protein>
<accession>A0ABS2NUP6</accession>